<dbReference type="AlphaFoldDB" id="A0A4P6EDD9"/>
<evidence type="ECO:0000313" key="5">
    <source>
        <dbReference type="Proteomes" id="UP000293995"/>
    </source>
</evidence>
<dbReference type="CDD" id="cd01821">
    <property type="entry name" value="Rhamnogalacturan_acetylesterase_like"/>
    <property type="match status" value="1"/>
</dbReference>
<dbReference type="InterPro" id="IPR036514">
    <property type="entry name" value="SGNH_hydro_sf"/>
</dbReference>
<dbReference type="Gene3D" id="3.40.50.1110">
    <property type="entry name" value="SGNH hydrolase"/>
    <property type="match status" value="1"/>
</dbReference>
<dbReference type="PANTHER" id="PTHR43695:SF1">
    <property type="entry name" value="RHAMNOGALACTURONAN ACETYLESTERASE"/>
    <property type="match status" value="1"/>
</dbReference>
<feature type="domain" description="SGNH hydrolase-type esterase" evidence="3">
    <location>
        <begin position="7"/>
        <end position="196"/>
    </location>
</feature>
<dbReference type="GO" id="GO:0016787">
    <property type="term" value="F:hydrolase activity"/>
    <property type="evidence" value="ECO:0007669"/>
    <property type="project" value="UniProtKB-KW"/>
</dbReference>
<reference evidence="4 5" key="1">
    <citation type="submission" date="2019-01" db="EMBL/GenBank/DDBJ databases">
        <title>Genome sequencing of strain DFW100M-13.</title>
        <authorList>
            <person name="Heo J."/>
            <person name="Kim S.-J."/>
            <person name="Kim J.-S."/>
            <person name="Hong S.-B."/>
            <person name="Kwon S.-W."/>
        </authorList>
    </citation>
    <scope>NUCLEOTIDE SEQUENCE [LARGE SCALE GENOMIC DNA]</scope>
    <source>
        <strain evidence="4 5">DFW100M-13</strain>
    </source>
</reference>
<dbReference type="SUPFAM" id="SSF52266">
    <property type="entry name" value="SGNH hydrolase"/>
    <property type="match status" value="1"/>
</dbReference>
<dbReference type="RefSeq" id="WP_129385919.1">
    <property type="nucleotide sequence ID" value="NZ_CP035494.1"/>
</dbReference>
<dbReference type="OrthoDB" id="9802318at2"/>
<evidence type="ECO:0000313" key="4">
    <source>
        <dbReference type="EMBL" id="QAY59079.1"/>
    </source>
</evidence>
<dbReference type="Pfam" id="PF13472">
    <property type="entry name" value="Lipase_GDSL_2"/>
    <property type="match status" value="1"/>
</dbReference>
<evidence type="ECO:0000256" key="1">
    <source>
        <dbReference type="ARBA" id="ARBA00008668"/>
    </source>
</evidence>
<dbReference type="InterPro" id="IPR013830">
    <property type="entry name" value="SGNH_hydro"/>
</dbReference>
<sequence length="215" mass="22814">MRIVITGDSTACDYPAELAPRTGWGQALATHEGLDVVNHALSGASTRSFIAAGLLDAALGDLGPDDLLLVCFGHNDGKPDERYSDPDAAFPANLRRFVAGARERAATPVLLTPIERRHFVDGRLVSTHGRYPDQTRAVARDEGTALIDLTLATAEVWQRQGVEGSKSSFLWLEPGQWPGHPAGAHDDTHLSAAGAALVADIVHAGLIETAVVQAR</sequence>
<keyword evidence="2" id="KW-0378">Hydrolase</keyword>
<dbReference type="Proteomes" id="UP000293995">
    <property type="component" value="Chromosome"/>
</dbReference>
<evidence type="ECO:0000256" key="2">
    <source>
        <dbReference type="ARBA" id="ARBA00022801"/>
    </source>
</evidence>
<keyword evidence="5" id="KW-1185">Reference proteome</keyword>
<dbReference type="KEGG" id="mprt:ET475_03105"/>
<name>A0A4P6EDD9_9MICO</name>
<organism evidence="4 5">
    <name type="scientific">Microbacterium protaetiae</name>
    <dbReference type="NCBI Taxonomy" id="2509458"/>
    <lineage>
        <taxon>Bacteria</taxon>
        <taxon>Bacillati</taxon>
        <taxon>Actinomycetota</taxon>
        <taxon>Actinomycetes</taxon>
        <taxon>Micrococcales</taxon>
        <taxon>Microbacteriaceae</taxon>
        <taxon>Microbacterium</taxon>
    </lineage>
</organism>
<proteinExistence type="inferred from homology"/>
<gene>
    <name evidence="4" type="ORF">ET475_03105</name>
</gene>
<comment type="similarity">
    <text evidence="1">Belongs to the 'GDSL' lipolytic enzyme family.</text>
</comment>
<accession>A0A4P6EDD9</accession>
<protein>
    <submittedName>
        <fullName evidence="4">Rhamnogalacturonan acetylesterase</fullName>
    </submittedName>
</protein>
<dbReference type="PANTHER" id="PTHR43695">
    <property type="entry name" value="PUTATIVE (AFU_ORTHOLOGUE AFUA_2G17250)-RELATED"/>
    <property type="match status" value="1"/>
</dbReference>
<dbReference type="InterPro" id="IPR037459">
    <property type="entry name" value="RhgT-like"/>
</dbReference>
<dbReference type="EMBL" id="CP035494">
    <property type="protein sequence ID" value="QAY59079.1"/>
    <property type="molecule type" value="Genomic_DNA"/>
</dbReference>
<evidence type="ECO:0000259" key="3">
    <source>
        <dbReference type="Pfam" id="PF13472"/>
    </source>
</evidence>